<evidence type="ECO:0000256" key="4">
    <source>
        <dbReference type="ARBA" id="ARBA00022692"/>
    </source>
</evidence>
<gene>
    <name evidence="9" type="ORF">H8S57_05900</name>
</gene>
<keyword evidence="2 7" id="KW-0813">Transport</keyword>
<dbReference type="AlphaFoldDB" id="A0A8J6JDF4"/>
<keyword evidence="6 7" id="KW-0472">Membrane</keyword>
<protein>
    <submittedName>
        <fullName evidence="9">Sugar ABC transporter permease</fullName>
    </submittedName>
</protein>
<dbReference type="EMBL" id="JACOPP010000005">
    <property type="protein sequence ID" value="MBC5733257.1"/>
    <property type="molecule type" value="Genomic_DNA"/>
</dbReference>
<sequence>MRHRFKTKAWLYLTPALLIIFIVIVFPILYTGYISVTNMSLYHWSDYKVIGLDNYARALFKFDSVFLSALLTTVLWTALNMVIQLGVGFLIALGLNTPKLRLKRVYKTLLMVPWAVPAYISILLWRVGMFNIEFGVLNKLLTLMGFGKVDFLSNNVIAFCSCMALNLWMALPFMIATIDGALQSIDRGLYESATLDGAGFWGKIRYITIPGIKPIIAPAAVMTTFITFKQFDIIYLLTQQRGYMTGATLNTVITYAHQNAFVSNNYGLSGAVSMLLFIVIILFSLLTNRSLQED</sequence>
<feature type="transmembrane region" description="Helical" evidence="7">
    <location>
        <begin position="156"/>
        <end position="178"/>
    </location>
</feature>
<organism evidence="9 10">
    <name type="scientific">Lawsonibacter hominis</name>
    <dbReference type="NCBI Taxonomy" id="2763053"/>
    <lineage>
        <taxon>Bacteria</taxon>
        <taxon>Bacillati</taxon>
        <taxon>Bacillota</taxon>
        <taxon>Clostridia</taxon>
        <taxon>Eubacteriales</taxon>
        <taxon>Oscillospiraceae</taxon>
        <taxon>Lawsonibacter</taxon>
    </lineage>
</organism>
<dbReference type="PANTHER" id="PTHR30193">
    <property type="entry name" value="ABC TRANSPORTER PERMEASE PROTEIN"/>
    <property type="match status" value="1"/>
</dbReference>
<keyword evidence="4 7" id="KW-0812">Transmembrane</keyword>
<dbReference type="InterPro" id="IPR035277">
    <property type="entry name" value="MalF_N"/>
</dbReference>
<reference evidence="9" key="1">
    <citation type="submission" date="2020-08" db="EMBL/GenBank/DDBJ databases">
        <title>Genome public.</title>
        <authorList>
            <person name="Liu C."/>
            <person name="Sun Q."/>
        </authorList>
    </citation>
    <scope>NUCLEOTIDE SEQUENCE</scope>
    <source>
        <strain evidence="9">NSJ-51</strain>
    </source>
</reference>
<dbReference type="Proteomes" id="UP000661435">
    <property type="component" value="Unassembled WGS sequence"/>
</dbReference>
<evidence type="ECO:0000256" key="5">
    <source>
        <dbReference type="ARBA" id="ARBA00022989"/>
    </source>
</evidence>
<dbReference type="SUPFAM" id="SSF160964">
    <property type="entry name" value="MalF N-terminal region-like"/>
    <property type="match status" value="1"/>
</dbReference>
<evidence type="ECO:0000256" key="1">
    <source>
        <dbReference type="ARBA" id="ARBA00004651"/>
    </source>
</evidence>
<dbReference type="PROSITE" id="PS50928">
    <property type="entry name" value="ABC_TM1"/>
    <property type="match status" value="1"/>
</dbReference>
<keyword evidence="3" id="KW-1003">Cell membrane</keyword>
<evidence type="ECO:0000256" key="7">
    <source>
        <dbReference type="RuleBase" id="RU363032"/>
    </source>
</evidence>
<feature type="domain" description="ABC transmembrane type-1" evidence="8">
    <location>
        <begin position="70"/>
        <end position="287"/>
    </location>
</feature>
<evidence type="ECO:0000313" key="10">
    <source>
        <dbReference type="Proteomes" id="UP000661435"/>
    </source>
</evidence>
<feature type="transmembrane region" description="Helical" evidence="7">
    <location>
        <begin position="215"/>
        <end position="237"/>
    </location>
</feature>
<keyword evidence="5 7" id="KW-1133">Transmembrane helix</keyword>
<dbReference type="PANTHER" id="PTHR30193:SF37">
    <property type="entry name" value="INNER MEMBRANE ABC TRANSPORTER PERMEASE PROTEIN YCJO"/>
    <property type="match status" value="1"/>
</dbReference>
<comment type="caution">
    <text evidence="9">The sequence shown here is derived from an EMBL/GenBank/DDBJ whole genome shotgun (WGS) entry which is preliminary data.</text>
</comment>
<evidence type="ECO:0000259" key="8">
    <source>
        <dbReference type="PROSITE" id="PS50928"/>
    </source>
</evidence>
<name>A0A8J6JDF4_9FIRM</name>
<feature type="transmembrane region" description="Helical" evidence="7">
    <location>
        <begin position="105"/>
        <end position="125"/>
    </location>
</feature>
<dbReference type="InterPro" id="IPR051393">
    <property type="entry name" value="ABC_transporter_permease"/>
</dbReference>
<dbReference type="Pfam" id="PF00528">
    <property type="entry name" value="BPD_transp_1"/>
    <property type="match status" value="1"/>
</dbReference>
<proteinExistence type="inferred from homology"/>
<evidence type="ECO:0000256" key="3">
    <source>
        <dbReference type="ARBA" id="ARBA00022475"/>
    </source>
</evidence>
<dbReference type="GO" id="GO:0005886">
    <property type="term" value="C:plasma membrane"/>
    <property type="evidence" value="ECO:0007669"/>
    <property type="project" value="UniProtKB-SubCell"/>
</dbReference>
<dbReference type="CDD" id="cd06261">
    <property type="entry name" value="TM_PBP2"/>
    <property type="match status" value="1"/>
</dbReference>
<dbReference type="Gene3D" id="1.10.3720.10">
    <property type="entry name" value="MetI-like"/>
    <property type="match status" value="1"/>
</dbReference>
<dbReference type="SUPFAM" id="SSF161098">
    <property type="entry name" value="MetI-like"/>
    <property type="match status" value="1"/>
</dbReference>
<evidence type="ECO:0000256" key="6">
    <source>
        <dbReference type="ARBA" id="ARBA00023136"/>
    </source>
</evidence>
<evidence type="ECO:0000313" key="9">
    <source>
        <dbReference type="EMBL" id="MBC5733257.1"/>
    </source>
</evidence>
<evidence type="ECO:0000256" key="2">
    <source>
        <dbReference type="ARBA" id="ARBA00022448"/>
    </source>
</evidence>
<comment type="subcellular location">
    <subcellularLocation>
        <location evidence="1 7">Cell membrane</location>
        <topology evidence="1 7">Multi-pass membrane protein</topology>
    </subcellularLocation>
</comment>
<dbReference type="GO" id="GO:0055085">
    <property type="term" value="P:transmembrane transport"/>
    <property type="evidence" value="ECO:0007669"/>
    <property type="project" value="InterPro"/>
</dbReference>
<dbReference type="Gene3D" id="1.20.58.370">
    <property type="entry name" value="MalF N-terminal region-like"/>
    <property type="match status" value="1"/>
</dbReference>
<keyword evidence="10" id="KW-1185">Reference proteome</keyword>
<feature type="transmembrane region" description="Helical" evidence="7">
    <location>
        <begin position="266"/>
        <end position="286"/>
    </location>
</feature>
<accession>A0A8J6JDF4</accession>
<comment type="similarity">
    <text evidence="7">Belongs to the binding-protein-dependent transport system permease family.</text>
</comment>
<dbReference type="InterPro" id="IPR000515">
    <property type="entry name" value="MetI-like"/>
</dbReference>
<feature type="transmembrane region" description="Helical" evidence="7">
    <location>
        <begin position="65"/>
        <end position="93"/>
    </location>
</feature>
<feature type="transmembrane region" description="Helical" evidence="7">
    <location>
        <begin position="12"/>
        <end position="36"/>
    </location>
</feature>
<dbReference type="InterPro" id="IPR035906">
    <property type="entry name" value="MetI-like_sf"/>
</dbReference>